<dbReference type="AlphaFoldDB" id="A0A2N8KS90"/>
<dbReference type="Proteomes" id="UP000235916">
    <property type="component" value="Unassembled WGS sequence"/>
</dbReference>
<protein>
    <submittedName>
        <fullName evidence="2">Uncharacterized protein</fullName>
    </submittedName>
</protein>
<dbReference type="EMBL" id="POSP01000004">
    <property type="protein sequence ID" value="PND36326.1"/>
    <property type="molecule type" value="Genomic_DNA"/>
</dbReference>
<comment type="caution">
    <text evidence="2">The sequence shown here is derived from an EMBL/GenBank/DDBJ whole genome shotgun (WGS) entry which is preliminary data.</text>
</comment>
<name>A0A2N8KS90_9BURK</name>
<keyword evidence="3" id="KW-1185">Reference proteome</keyword>
<gene>
    <name evidence="2" type="ORF">C1O66_21730</name>
</gene>
<evidence type="ECO:0000313" key="2">
    <source>
        <dbReference type="EMBL" id="PND36326.1"/>
    </source>
</evidence>
<proteinExistence type="predicted"/>
<evidence type="ECO:0000256" key="1">
    <source>
        <dbReference type="SAM" id="MobiDB-lite"/>
    </source>
</evidence>
<accession>A0A2N8KS90</accession>
<organism evidence="2 3">
    <name type="scientific">Kinneretia aquatilis</name>
    <dbReference type="NCBI Taxonomy" id="2070761"/>
    <lineage>
        <taxon>Bacteria</taxon>
        <taxon>Pseudomonadati</taxon>
        <taxon>Pseudomonadota</taxon>
        <taxon>Betaproteobacteria</taxon>
        <taxon>Burkholderiales</taxon>
        <taxon>Sphaerotilaceae</taxon>
        <taxon>Roseateles</taxon>
    </lineage>
</organism>
<sequence>MSTDGMPEPVRAAASHCPPGHARRRRESRASATRARGPAHRHPVPGLAPAPRPGWARGRRA</sequence>
<evidence type="ECO:0000313" key="3">
    <source>
        <dbReference type="Proteomes" id="UP000235916"/>
    </source>
</evidence>
<feature type="region of interest" description="Disordered" evidence="1">
    <location>
        <begin position="1"/>
        <end position="61"/>
    </location>
</feature>
<reference evidence="2 3" key="1">
    <citation type="submission" date="2018-01" db="EMBL/GenBank/DDBJ databases">
        <title>Draft genome sequence of Paucibacter aquatile CR182 isolated from freshwater of the Nakdong River.</title>
        <authorList>
            <person name="Choi A."/>
            <person name="Chung E.J."/>
        </authorList>
    </citation>
    <scope>NUCLEOTIDE SEQUENCE [LARGE SCALE GENOMIC DNA]</scope>
    <source>
        <strain evidence="2 3">CR182</strain>
    </source>
</reference>